<evidence type="ECO:0000313" key="2">
    <source>
        <dbReference type="Proteomes" id="UP000887564"/>
    </source>
</evidence>
<protein>
    <submittedName>
        <fullName evidence="3">Uncharacterized protein</fullName>
    </submittedName>
</protein>
<keyword evidence="2" id="KW-1185">Reference proteome</keyword>
<dbReference type="WBParaSite" id="PEQ_0000603001-mRNA-1">
    <property type="protein sequence ID" value="PEQ_0000603001-mRNA-1"/>
    <property type="gene ID" value="PEQ_0000603001"/>
</dbReference>
<evidence type="ECO:0000256" key="1">
    <source>
        <dbReference type="SAM" id="MobiDB-lite"/>
    </source>
</evidence>
<accession>A0A914RI90</accession>
<proteinExistence type="predicted"/>
<feature type="region of interest" description="Disordered" evidence="1">
    <location>
        <begin position="303"/>
        <end position="324"/>
    </location>
</feature>
<evidence type="ECO:0000313" key="3">
    <source>
        <dbReference type="WBParaSite" id="PEQ_0000603001-mRNA-1"/>
    </source>
</evidence>
<dbReference type="Proteomes" id="UP000887564">
    <property type="component" value="Unplaced"/>
</dbReference>
<sequence length="486" mass="56138">MQICKYFVHKAEPYEMHSFEANNLASKSEYLAHLSERLLRDMENLERDENRRKTTTRIEIERFSGEIQLNKRTYAESEESSESINLLQRELRRAHLSAECEMNRTEDTSCNGVTVAEPRMFSAQLKVISEKTIGPGRRTATYDMQQNGKHFVDETIIRRTNKPDSEALVEESAEAMPPKYIEDQSTLRSMKKYDSEDIEDTNRKRQITECELIRKEDCSWNTVVIAVPRTVQASISQEGQRFEGETVIKRTMHSVPSASADESLEELQHEESIKEPMPGNYEMQLLGQYFRGEGLIKRTRQFLSSESMEEERDGGITQREPDSLRQQKVLAERNKWTETYNGRELNEEQLSVMVAIQKARCDEEMQNDAQKNLFSTVSEWTVAKIRECTEEQAMAVCSLKCAAVPHESTEFVYREKRIQAVLRCTTAAEEEFINTKVLIASSETSAEEAFVQQLTPNSAIDETLTEELSIRRSSQYSMKEQTELRM</sequence>
<reference evidence="3" key="1">
    <citation type="submission" date="2022-11" db="UniProtKB">
        <authorList>
            <consortium name="WormBaseParasite"/>
        </authorList>
    </citation>
    <scope>IDENTIFICATION</scope>
</reference>
<dbReference type="AlphaFoldDB" id="A0A914RI90"/>
<name>A0A914RI90_PAREQ</name>
<organism evidence="2 3">
    <name type="scientific">Parascaris equorum</name>
    <name type="common">Equine roundworm</name>
    <dbReference type="NCBI Taxonomy" id="6256"/>
    <lineage>
        <taxon>Eukaryota</taxon>
        <taxon>Metazoa</taxon>
        <taxon>Ecdysozoa</taxon>
        <taxon>Nematoda</taxon>
        <taxon>Chromadorea</taxon>
        <taxon>Rhabditida</taxon>
        <taxon>Spirurina</taxon>
        <taxon>Ascaridomorpha</taxon>
        <taxon>Ascaridoidea</taxon>
        <taxon>Ascarididae</taxon>
        <taxon>Parascaris</taxon>
    </lineage>
</organism>